<dbReference type="InterPro" id="IPR043129">
    <property type="entry name" value="ATPase_NBD"/>
</dbReference>
<protein>
    <recommendedName>
        <fullName evidence="3">ROK family protein</fullName>
    </recommendedName>
</protein>
<dbReference type="SUPFAM" id="SSF53067">
    <property type="entry name" value="Actin-like ATPase domain"/>
    <property type="match status" value="1"/>
</dbReference>
<evidence type="ECO:0000313" key="2">
    <source>
        <dbReference type="EMBL" id="SBW02246.1"/>
    </source>
</evidence>
<comment type="similarity">
    <text evidence="1">Belongs to the ROK (NagC/XylR) family.</text>
</comment>
<dbReference type="CDD" id="cd23763">
    <property type="entry name" value="ASKHA_ATPase_ROK"/>
    <property type="match status" value="1"/>
</dbReference>
<evidence type="ECO:0008006" key="3">
    <source>
        <dbReference type="Google" id="ProtNLM"/>
    </source>
</evidence>
<proteinExistence type="inferred from homology"/>
<name>A0A212JS28_9BACT</name>
<dbReference type="RefSeq" id="WP_296941963.1">
    <property type="nucleotide sequence ID" value="NZ_LT599032.1"/>
</dbReference>
<evidence type="ECO:0000256" key="1">
    <source>
        <dbReference type="ARBA" id="ARBA00006479"/>
    </source>
</evidence>
<dbReference type="Pfam" id="PF00480">
    <property type="entry name" value="ROK"/>
    <property type="match status" value="2"/>
</dbReference>
<dbReference type="Gene3D" id="3.30.420.40">
    <property type="match status" value="2"/>
</dbReference>
<dbReference type="PANTHER" id="PTHR18964">
    <property type="entry name" value="ROK (REPRESSOR, ORF, KINASE) FAMILY"/>
    <property type="match status" value="1"/>
</dbReference>
<sequence>MRIGIDIDGTSMRLGIVDGGQIFRKLVVPTKADEPEGVIIDHLIETIGTIINSNIRGIGIGVSGIVKTSKGIIQDAINIPSWKKVPLKDILEKEFRIPVFVNNDSNCFAFGERYYGEGTLYRDIVCVTLSIGVGAGIIINNELYNGYNTGAGEIGSLPYLYSDYERYCGQKFFVRNNTTAQEAYELALQGDDKMLALWNELGEHIGNLMKTILFTYDPQAIILGGNIVKGYELFADNMYESVYKFPFKETVERVKILLSKKEDINLLGAAALVV</sequence>
<dbReference type="AlphaFoldDB" id="A0A212JS28"/>
<organism evidence="2">
    <name type="scientific">uncultured Dysgonomonas sp</name>
    <dbReference type="NCBI Taxonomy" id="206096"/>
    <lineage>
        <taxon>Bacteria</taxon>
        <taxon>Pseudomonadati</taxon>
        <taxon>Bacteroidota</taxon>
        <taxon>Bacteroidia</taxon>
        <taxon>Bacteroidales</taxon>
        <taxon>Dysgonomonadaceae</taxon>
        <taxon>Dysgonomonas</taxon>
        <taxon>environmental samples</taxon>
    </lineage>
</organism>
<accession>A0A212JS28</accession>
<dbReference type="InterPro" id="IPR000600">
    <property type="entry name" value="ROK"/>
</dbReference>
<dbReference type="PANTHER" id="PTHR18964:SF149">
    <property type="entry name" value="BIFUNCTIONAL UDP-N-ACETYLGLUCOSAMINE 2-EPIMERASE_N-ACETYLMANNOSAMINE KINASE"/>
    <property type="match status" value="1"/>
</dbReference>
<dbReference type="EMBL" id="FLUM01000003">
    <property type="protein sequence ID" value="SBW02246.1"/>
    <property type="molecule type" value="Genomic_DNA"/>
</dbReference>
<gene>
    <name evidence="2" type="ORF">KL86DYS1_30235</name>
</gene>
<reference evidence="2" key="1">
    <citation type="submission" date="2016-04" db="EMBL/GenBank/DDBJ databases">
        <authorList>
            <person name="Evans L.H."/>
            <person name="Alamgir A."/>
            <person name="Owens N."/>
            <person name="Weber N.D."/>
            <person name="Virtaneva K."/>
            <person name="Barbian K."/>
            <person name="Babar A."/>
            <person name="Rosenke K."/>
        </authorList>
    </citation>
    <scope>NUCLEOTIDE SEQUENCE</scope>
    <source>
        <strain evidence="2">86-1</strain>
    </source>
</reference>